<keyword evidence="4 5" id="KW-0472">Membrane</keyword>
<feature type="transmembrane region" description="Helical" evidence="5">
    <location>
        <begin position="450"/>
        <end position="473"/>
    </location>
</feature>
<dbReference type="PANTHER" id="PTHR45947">
    <property type="entry name" value="SULFOQUINOVOSYL TRANSFERASE SQD2"/>
    <property type="match status" value="1"/>
</dbReference>
<name>A0A1G2QJH5_9BACT</name>
<evidence type="ECO:0000259" key="8">
    <source>
        <dbReference type="Pfam" id="PF13439"/>
    </source>
</evidence>
<keyword evidence="2 5" id="KW-0812">Transmembrane</keyword>
<evidence type="ECO:0000256" key="3">
    <source>
        <dbReference type="ARBA" id="ARBA00022989"/>
    </source>
</evidence>
<feature type="domain" description="GtrA/DPMS transmembrane" evidence="7">
    <location>
        <begin position="359"/>
        <end position="472"/>
    </location>
</feature>
<dbReference type="Pfam" id="PF04138">
    <property type="entry name" value="GtrA_DPMS_TM"/>
    <property type="match status" value="1"/>
</dbReference>
<dbReference type="STRING" id="1802440.A2569_00850"/>
<evidence type="ECO:0000313" key="9">
    <source>
        <dbReference type="EMBL" id="OHA60608.1"/>
    </source>
</evidence>
<reference evidence="9 10" key="1">
    <citation type="journal article" date="2016" name="Nat. Commun.">
        <title>Thousands of microbial genomes shed light on interconnected biogeochemical processes in an aquifer system.</title>
        <authorList>
            <person name="Anantharaman K."/>
            <person name="Brown C.T."/>
            <person name="Hug L.A."/>
            <person name="Sharon I."/>
            <person name="Castelle C.J."/>
            <person name="Probst A.J."/>
            <person name="Thomas B.C."/>
            <person name="Singh A."/>
            <person name="Wilkins M.J."/>
            <person name="Karaoz U."/>
            <person name="Brodie E.L."/>
            <person name="Williams K.H."/>
            <person name="Hubbard S.S."/>
            <person name="Banfield J.F."/>
        </authorList>
    </citation>
    <scope>NUCLEOTIDE SEQUENCE [LARGE SCALE GENOMIC DNA]</scope>
</reference>
<comment type="subcellular location">
    <subcellularLocation>
        <location evidence="1">Membrane</location>
        <topology evidence="1">Multi-pass membrane protein</topology>
    </subcellularLocation>
</comment>
<feature type="transmembrane region" description="Helical" evidence="5">
    <location>
        <begin position="357"/>
        <end position="378"/>
    </location>
</feature>
<evidence type="ECO:0000313" key="10">
    <source>
        <dbReference type="Proteomes" id="UP000177090"/>
    </source>
</evidence>
<dbReference type="GO" id="GO:0016757">
    <property type="term" value="F:glycosyltransferase activity"/>
    <property type="evidence" value="ECO:0007669"/>
    <property type="project" value="InterPro"/>
</dbReference>
<feature type="domain" description="Glycosyltransferase subfamily 4-like N-terminal" evidence="8">
    <location>
        <begin position="68"/>
        <end position="166"/>
    </location>
</feature>
<accession>A0A1G2QJH5</accession>
<dbReference type="EMBL" id="MHTL01000011">
    <property type="protein sequence ID" value="OHA60608.1"/>
    <property type="molecule type" value="Genomic_DNA"/>
</dbReference>
<evidence type="ECO:0000256" key="1">
    <source>
        <dbReference type="ARBA" id="ARBA00004141"/>
    </source>
</evidence>
<dbReference type="InterPro" id="IPR028098">
    <property type="entry name" value="Glyco_trans_4-like_N"/>
</dbReference>
<feature type="transmembrane region" description="Helical" evidence="5">
    <location>
        <begin position="422"/>
        <end position="444"/>
    </location>
</feature>
<feature type="domain" description="Glycosyl transferase family 1" evidence="6">
    <location>
        <begin position="181"/>
        <end position="293"/>
    </location>
</feature>
<sequence>MISGDPMVLEGGSAVSGRLSVYGKFCEHLDVLVCTRTAVGERSLGNLHMHGVVCTSILGFYRAIIVGEGMPKPDLVTAQDPFFLGTVGLFIARHHRIPLEIQIHTDLYDPEFIRFNIRNRFRSFLARFIIARAGQVRVVSNRIKKNLSEQKFAEGIHISVVPVPVTLTSLPTMSRRGVGERLRVLTVSRLTAEKDLFLALDAFALLHKERPESTFVIVGDGPLRYSLEAYAERCGISSFVIFVGAQKDVTPYYHDANVYLSTARYEGYGLSLVEAALCGLPIVSTDVGVARELGPSALVPRDAQKIAQALTAPFSSPHVPHSLVCTVEESARQIAENWSTLPPPPTTPRARTPLWFLVKYVASGGMATAVNLSFLYILTEFFSIWYVFSAGLAYAAAFIVSFTLQKFWTFHNGTLTRVRSQFALYVTLGTFNVFLNTSLIYLIVESTGVHYLVAQIGIGLLIALWSLFFYRILFANP</sequence>
<evidence type="ECO:0000256" key="2">
    <source>
        <dbReference type="ARBA" id="ARBA00022692"/>
    </source>
</evidence>
<dbReference type="AlphaFoldDB" id="A0A1G2QJH5"/>
<comment type="caution">
    <text evidence="9">The sequence shown here is derived from an EMBL/GenBank/DDBJ whole genome shotgun (WGS) entry which is preliminary data.</text>
</comment>
<evidence type="ECO:0008006" key="11">
    <source>
        <dbReference type="Google" id="ProtNLM"/>
    </source>
</evidence>
<dbReference type="Gene3D" id="3.40.50.2000">
    <property type="entry name" value="Glycogen Phosphorylase B"/>
    <property type="match status" value="2"/>
</dbReference>
<dbReference type="GO" id="GO:0016020">
    <property type="term" value="C:membrane"/>
    <property type="evidence" value="ECO:0007669"/>
    <property type="project" value="UniProtKB-SubCell"/>
</dbReference>
<gene>
    <name evidence="9" type="ORF">A2569_00850</name>
</gene>
<dbReference type="InterPro" id="IPR001296">
    <property type="entry name" value="Glyco_trans_1"/>
</dbReference>
<proteinExistence type="predicted"/>
<keyword evidence="3 5" id="KW-1133">Transmembrane helix</keyword>
<evidence type="ECO:0000256" key="5">
    <source>
        <dbReference type="SAM" id="Phobius"/>
    </source>
</evidence>
<dbReference type="PANTHER" id="PTHR45947:SF3">
    <property type="entry name" value="SULFOQUINOVOSYL TRANSFERASE SQD2"/>
    <property type="match status" value="1"/>
</dbReference>
<dbReference type="Pfam" id="PF13439">
    <property type="entry name" value="Glyco_transf_4"/>
    <property type="match status" value="1"/>
</dbReference>
<evidence type="ECO:0000259" key="7">
    <source>
        <dbReference type="Pfam" id="PF04138"/>
    </source>
</evidence>
<dbReference type="InterPro" id="IPR007267">
    <property type="entry name" value="GtrA_DPMS_TM"/>
</dbReference>
<feature type="transmembrane region" description="Helical" evidence="5">
    <location>
        <begin position="384"/>
        <end position="402"/>
    </location>
</feature>
<evidence type="ECO:0000256" key="4">
    <source>
        <dbReference type="ARBA" id="ARBA00023136"/>
    </source>
</evidence>
<protein>
    <recommendedName>
        <fullName evidence="11">GtrA-like protein domain-containing protein</fullName>
    </recommendedName>
</protein>
<organism evidence="9 10">
    <name type="scientific">Candidatus Vogelbacteria bacterium RIFOXYD1_FULL_51_18</name>
    <dbReference type="NCBI Taxonomy" id="1802440"/>
    <lineage>
        <taxon>Bacteria</taxon>
        <taxon>Candidatus Vogeliibacteriota</taxon>
    </lineage>
</organism>
<dbReference type="SUPFAM" id="SSF53756">
    <property type="entry name" value="UDP-Glycosyltransferase/glycogen phosphorylase"/>
    <property type="match status" value="1"/>
</dbReference>
<dbReference type="GO" id="GO:0000271">
    <property type="term" value="P:polysaccharide biosynthetic process"/>
    <property type="evidence" value="ECO:0007669"/>
    <property type="project" value="InterPro"/>
</dbReference>
<dbReference type="Pfam" id="PF00534">
    <property type="entry name" value="Glycos_transf_1"/>
    <property type="match status" value="1"/>
</dbReference>
<evidence type="ECO:0000259" key="6">
    <source>
        <dbReference type="Pfam" id="PF00534"/>
    </source>
</evidence>
<dbReference type="Proteomes" id="UP000177090">
    <property type="component" value="Unassembled WGS sequence"/>
</dbReference>
<dbReference type="InterPro" id="IPR050194">
    <property type="entry name" value="Glycosyltransferase_grp1"/>
</dbReference>